<evidence type="ECO:0000256" key="1">
    <source>
        <dbReference type="SAM" id="Phobius"/>
    </source>
</evidence>
<keyword evidence="2" id="KW-0732">Signal</keyword>
<evidence type="ECO:0000256" key="2">
    <source>
        <dbReference type="SAM" id="SignalP"/>
    </source>
</evidence>
<proteinExistence type="predicted"/>
<feature type="transmembrane region" description="Helical" evidence="1">
    <location>
        <begin position="28"/>
        <end position="50"/>
    </location>
</feature>
<accession>A0A845MAB2</accession>
<dbReference type="AlphaFoldDB" id="A0A845MAB2"/>
<dbReference type="InterPro" id="IPR046619">
    <property type="entry name" value="DUF6732"/>
</dbReference>
<evidence type="ECO:0000313" key="3">
    <source>
        <dbReference type="EMBL" id="MZR15247.1"/>
    </source>
</evidence>
<protein>
    <submittedName>
        <fullName evidence="3">Uncharacterized protein</fullName>
    </submittedName>
</protein>
<evidence type="ECO:0000313" key="4">
    <source>
        <dbReference type="Proteomes" id="UP000467322"/>
    </source>
</evidence>
<keyword evidence="1" id="KW-1133">Transmembrane helix</keyword>
<sequence length="71" mass="7031">MKACLTAILAFMPAVAMAHPGHLVDAAGHDHVAAGVAIGVAIGLAVWGALRGSKGKDAEAADEADAEPQES</sequence>
<feature type="signal peptide" evidence="2">
    <location>
        <begin position="1"/>
        <end position="18"/>
    </location>
</feature>
<keyword evidence="1" id="KW-0472">Membrane</keyword>
<dbReference type="Pfam" id="PF20506">
    <property type="entry name" value="DUF6732"/>
    <property type="match status" value="1"/>
</dbReference>
<comment type="caution">
    <text evidence="3">The sequence shown here is derived from an EMBL/GenBank/DDBJ whole genome shotgun (WGS) entry which is preliminary data.</text>
</comment>
<dbReference type="Proteomes" id="UP000467322">
    <property type="component" value="Unassembled WGS sequence"/>
</dbReference>
<dbReference type="EMBL" id="WTUX01000022">
    <property type="protein sequence ID" value="MZR15247.1"/>
    <property type="molecule type" value="Genomic_DNA"/>
</dbReference>
<name>A0A845MAB2_9RHOB</name>
<organism evidence="3 4">
    <name type="scientific">Maritimibacter harenae</name>
    <dbReference type="NCBI Taxonomy" id="2606218"/>
    <lineage>
        <taxon>Bacteria</taxon>
        <taxon>Pseudomonadati</taxon>
        <taxon>Pseudomonadota</taxon>
        <taxon>Alphaproteobacteria</taxon>
        <taxon>Rhodobacterales</taxon>
        <taxon>Roseobacteraceae</taxon>
        <taxon>Maritimibacter</taxon>
    </lineage>
</organism>
<gene>
    <name evidence="3" type="ORF">GQE99_19690</name>
</gene>
<reference evidence="3 4" key="1">
    <citation type="submission" date="2019-12" db="EMBL/GenBank/DDBJ databases">
        <title>Maritimibacter sp. nov. sp. isolated from sea sand.</title>
        <authorList>
            <person name="Kim J."/>
            <person name="Jeong S.E."/>
            <person name="Jung H.S."/>
            <person name="Jeon C.O."/>
        </authorList>
    </citation>
    <scope>NUCLEOTIDE SEQUENCE [LARGE SCALE GENOMIC DNA]</scope>
    <source>
        <strain evidence="3 4">DP07</strain>
    </source>
</reference>
<feature type="chain" id="PRO_5032603800" evidence="2">
    <location>
        <begin position="19"/>
        <end position="71"/>
    </location>
</feature>
<keyword evidence="1" id="KW-0812">Transmembrane</keyword>
<keyword evidence="4" id="KW-1185">Reference proteome</keyword>